<sequence>MPFDSIDESCIQNQHKIKFLMHWFYRNAALIFQLTQKDDEIKHPTLTAVPPVSVHLYDSAQKHVMSVPPDLHQQYLQTCQNLSQPENHFVAHVLQEADKGDNSRQTKGITLKIAGNNRLVPVQRVTDEDVQVLASVLCSAVFVTGLDLRYNNLTDVGVRHIATFLQENSTLRYLNLMFNDIGTSGAELIANALHSNETLLHLRMTGNKIGNKGGMYFASMLQVNCTLEKLDLGDCDVGTQCLIAIASVLTQNRAVKAINLNRPLLYSQEEETTVRIALMLKNNSSLVELHLCKHEIKSLGVERLCEALYENCSLRYLDLSCNKITRDDVKFLGELLKQNQTLEILDLNSNRIEDDGAIYLSEALALYNRTLKALSVVSNKISGKGLVALSQAMKINVELSYIYIWGNNFDEAACMAFSELIQADRLKPNCTDVEPYEVDGHVHLAELSHGLKKHYYWTPSYGEVKNAAANASLAITAVSEYF</sequence>
<dbReference type="PANTHER" id="PTHR24111">
    <property type="entry name" value="LEUCINE-RICH REPEAT-CONTAINING PROTEIN 34"/>
    <property type="match status" value="1"/>
</dbReference>
<keyword evidence="3" id="KW-1185">Reference proteome</keyword>
<evidence type="ECO:0000256" key="1">
    <source>
        <dbReference type="ARBA" id="ARBA00022737"/>
    </source>
</evidence>
<reference evidence="2" key="2">
    <citation type="submission" date="2025-09" db="UniProtKB">
        <authorList>
            <consortium name="Ensembl"/>
        </authorList>
    </citation>
    <scope>IDENTIFICATION</scope>
</reference>
<dbReference type="PROSITE" id="PS51450">
    <property type="entry name" value="LRR"/>
    <property type="match status" value="1"/>
</dbReference>
<organism evidence="2 3">
    <name type="scientific">Chrysolophus pictus</name>
    <name type="common">Golden pheasant</name>
    <name type="synonym">Phasianus pictus</name>
    <dbReference type="NCBI Taxonomy" id="9089"/>
    <lineage>
        <taxon>Eukaryota</taxon>
        <taxon>Metazoa</taxon>
        <taxon>Chordata</taxon>
        <taxon>Craniata</taxon>
        <taxon>Vertebrata</taxon>
        <taxon>Euteleostomi</taxon>
        <taxon>Archelosauria</taxon>
        <taxon>Archosauria</taxon>
        <taxon>Dinosauria</taxon>
        <taxon>Saurischia</taxon>
        <taxon>Theropoda</taxon>
        <taxon>Coelurosauria</taxon>
        <taxon>Aves</taxon>
        <taxon>Neognathae</taxon>
        <taxon>Galloanserae</taxon>
        <taxon>Galliformes</taxon>
        <taxon>Phasianidae</taxon>
        <taxon>Phasianinae</taxon>
        <taxon>Chrysolophus</taxon>
    </lineage>
</organism>
<dbReference type="SMART" id="SM00368">
    <property type="entry name" value="LRR_RI"/>
    <property type="match status" value="9"/>
</dbReference>
<dbReference type="AlphaFoldDB" id="A0A8C3KUV4"/>
<evidence type="ECO:0000313" key="3">
    <source>
        <dbReference type="Proteomes" id="UP000694543"/>
    </source>
</evidence>
<name>A0A8C3KUV4_CHRPC</name>
<evidence type="ECO:0000313" key="2">
    <source>
        <dbReference type="Ensembl" id="ENSCPIP00010001164.1"/>
    </source>
</evidence>
<dbReference type="Pfam" id="PF13516">
    <property type="entry name" value="LRR_6"/>
    <property type="match status" value="7"/>
</dbReference>
<protein>
    <submittedName>
        <fullName evidence="2">Leucine rich repeat containing 34</fullName>
    </submittedName>
</protein>
<dbReference type="SUPFAM" id="SSF52047">
    <property type="entry name" value="RNI-like"/>
    <property type="match status" value="1"/>
</dbReference>
<dbReference type="InterPro" id="IPR052201">
    <property type="entry name" value="LRR-containing_regulator"/>
</dbReference>
<dbReference type="InterPro" id="IPR001611">
    <property type="entry name" value="Leu-rich_rpt"/>
</dbReference>
<accession>A0A8C3KUV4</accession>
<dbReference type="PANTHER" id="PTHR24111:SF4">
    <property type="entry name" value="LEUCINE-RICH REPEAT-CONTAINING PROTEIN 34"/>
    <property type="match status" value="1"/>
</dbReference>
<dbReference type="Proteomes" id="UP000694543">
    <property type="component" value="Unplaced"/>
</dbReference>
<reference evidence="2" key="1">
    <citation type="submission" date="2025-08" db="UniProtKB">
        <authorList>
            <consortium name="Ensembl"/>
        </authorList>
    </citation>
    <scope>IDENTIFICATION</scope>
</reference>
<dbReference type="Ensembl" id="ENSCPIT00010001339.1">
    <property type="protein sequence ID" value="ENSCPIP00010001164.1"/>
    <property type="gene ID" value="ENSCPIG00010000905.1"/>
</dbReference>
<dbReference type="InterPro" id="IPR032675">
    <property type="entry name" value="LRR_dom_sf"/>
</dbReference>
<keyword evidence="1" id="KW-0677">Repeat</keyword>
<proteinExistence type="predicted"/>
<dbReference type="Gene3D" id="3.80.10.10">
    <property type="entry name" value="Ribonuclease Inhibitor"/>
    <property type="match status" value="3"/>
</dbReference>